<dbReference type="Proteomes" id="UP000035579">
    <property type="component" value="Chromosome"/>
</dbReference>
<reference evidence="3 5" key="2">
    <citation type="submission" date="2018-08" db="EMBL/GenBank/DDBJ databases">
        <title>Genomic Encyclopedia of Archaeal and Bacterial Type Strains, Phase II (KMG-II): from individual species to whole genera.</title>
        <authorList>
            <person name="Goeker M."/>
        </authorList>
    </citation>
    <scope>NUCLEOTIDE SEQUENCE [LARGE SCALE GENOMIC DNA]</scope>
    <source>
        <strain evidence="3 5">DSM 2261</strain>
    </source>
</reference>
<evidence type="ECO:0000313" key="3">
    <source>
        <dbReference type="EMBL" id="REG25024.1"/>
    </source>
</evidence>
<feature type="domain" description="Contractile injection system tube protein N-terminal" evidence="1">
    <location>
        <begin position="7"/>
        <end position="163"/>
    </location>
</feature>
<dbReference type="Proteomes" id="UP000256345">
    <property type="component" value="Unassembled WGS sequence"/>
</dbReference>
<reference evidence="2 4" key="1">
    <citation type="submission" date="2015-05" db="EMBL/GenBank/DDBJ databases">
        <title>Genome assembly of Archangium gephyra DSM 2261.</title>
        <authorList>
            <person name="Sharma G."/>
            <person name="Subramanian S."/>
        </authorList>
    </citation>
    <scope>NUCLEOTIDE SEQUENCE [LARGE SCALE GENOMIC DNA]</scope>
    <source>
        <strain evidence="2 4">DSM 2261</strain>
    </source>
</reference>
<organism evidence="2 4">
    <name type="scientific">Archangium gephyra</name>
    <dbReference type="NCBI Taxonomy" id="48"/>
    <lineage>
        <taxon>Bacteria</taxon>
        <taxon>Pseudomonadati</taxon>
        <taxon>Myxococcota</taxon>
        <taxon>Myxococcia</taxon>
        <taxon>Myxococcales</taxon>
        <taxon>Cystobacterineae</taxon>
        <taxon>Archangiaceae</taxon>
        <taxon>Archangium</taxon>
    </lineage>
</organism>
<dbReference type="Pfam" id="PF19266">
    <property type="entry name" value="CIS_tube"/>
    <property type="match status" value="1"/>
</dbReference>
<gene>
    <name evidence="2" type="ORF">AA314_04524</name>
    <name evidence="3" type="ORF">ATI61_11387</name>
</gene>
<evidence type="ECO:0000313" key="5">
    <source>
        <dbReference type="Proteomes" id="UP000256345"/>
    </source>
</evidence>
<dbReference type="RefSeq" id="WP_047857105.1">
    <property type="nucleotide sequence ID" value="NZ_CP011509.1"/>
</dbReference>
<protein>
    <recommendedName>
        <fullName evidence="1">Contractile injection system tube protein N-terminal domain-containing protein</fullName>
    </recommendedName>
</protein>
<dbReference type="KEGG" id="age:AA314_04524"/>
<dbReference type="EMBL" id="QUMU01000013">
    <property type="protein sequence ID" value="REG25024.1"/>
    <property type="molecule type" value="Genomic_DNA"/>
</dbReference>
<accession>A0AAC8Q8B3</accession>
<keyword evidence="5" id="KW-1185">Reference proteome</keyword>
<dbReference type="AlphaFoldDB" id="A0AAC8Q8B3"/>
<evidence type="ECO:0000313" key="4">
    <source>
        <dbReference type="Proteomes" id="UP000035579"/>
    </source>
</evidence>
<proteinExistence type="predicted"/>
<evidence type="ECO:0000313" key="2">
    <source>
        <dbReference type="EMBL" id="AKJ02898.1"/>
    </source>
</evidence>
<name>A0AAC8Q8B3_9BACT</name>
<dbReference type="EMBL" id="CP011509">
    <property type="protein sequence ID" value="AKJ02898.1"/>
    <property type="molecule type" value="Genomic_DNA"/>
</dbReference>
<evidence type="ECO:0000259" key="1">
    <source>
        <dbReference type="Pfam" id="PF19266"/>
    </source>
</evidence>
<dbReference type="InterPro" id="IPR045361">
    <property type="entry name" value="CIS_tube_prot_N"/>
</dbReference>
<sequence>MPEATRLAKAELRQLDANFKEEIEKETTWTTVQFNPESLKVSFSNQVVTPSGAGDARGTPGRQYVGAGTTKLALQLWFDVTHPEPAAAKVDDVRMLTQKVAFFITPKKEQGGENLVLPAVRFLWGTFQFDGVMDSLEESLEFFSPEGKPLRANVSFTLSQQKITEFAFGKAAAPTPGSARTPSGKPTGTVPMVQAAAGVTLQGLAAGAGQGADWRAVATANGIENPRLLQPGQLVDLRAGLTFKGS</sequence>